<evidence type="ECO:0000313" key="3">
    <source>
        <dbReference type="Proteomes" id="UP001255696"/>
    </source>
</evidence>
<dbReference type="Gene3D" id="1.10.260.40">
    <property type="entry name" value="lambda repressor-like DNA-binding domains"/>
    <property type="match status" value="1"/>
</dbReference>
<gene>
    <name evidence="2" type="ORF">P7H47_09055</name>
</gene>
<protein>
    <submittedName>
        <fullName evidence="2">Helix-turn-helix transcriptional regulator</fullName>
    </submittedName>
</protein>
<dbReference type="AlphaFoldDB" id="A0AAW8TQP8"/>
<accession>A0AAW8TQP8</accession>
<dbReference type="EMBL" id="JARQBI010000024">
    <property type="protein sequence ID" value="MDT2797383.1"/>
    <property type="molecule type" value="Genomic_DNA"/>
</dbReference>
<dbReference type="InterPro" id="IPR010982">
    <property type="entry name" value="Lambda_DNA-bd_dom_sf"/>
</dbReference>
<dbReference type="CDD" id="cd00093">
    <property type="entry name" value="HTH_XRE"/>
    <property type="match status" value="1"/>
</dbReference>
<dbReference type="Proteomes" id="UP001255696">
    <property type="component" value="Unassembled WGS sequence"/>
</dbReference>
<feature type="domain" description="HTH cro/C1-type" evidence="1">
    <location>
        <begin position="5"/>
        <end position="60"/>
    </location>
</feature>
<dbReference type="SUPFAM" id="SSF47413">
    <property type="entry name" value="lambda repressor-like DNA-binding domains"/>
    <property type="match status" value="1"/>
</dbReference>
<organism evidence="2 3">
    <name type="scientific">Enterococcus cecorum</name>
    <dbReference type="NCBI Taxonomy" id="44008"/>
    <lineage>
        <taxon>Bacteria</taxon>
        <taxon>Bacillati</taxon>
        <taxon>Bacillota</taxon>
        <taxon>Bacilli</taxon>
        <taxon>Lactobacillales</taxon>
        <taxon>Enterococcaceae</taxon>
        <taxon>Enterococcus</taxon>
    </lineage>
</organism>
<dbReference type="GO" id="GO:0003677">
    <property type="term" value="F:DNA binding"/>
    <property type="evidence" value="ECO:0007669"/>
    <property type="project" value="InterPro"/>
</dbReference>
<dbReference type="InterPro" id="IPR001387">
    <property type="entry name" value="Cro/C1-type_HTH"/>
</dbReference>
<dbReference type="SMART" id="SM00530">
    <property type="entry name" value="HTH_XRE"/>
    <property type="match status" value="1"/>
</dbReference>
<dbReference type="Pfam" id="PF13443">
    <property type="entry name" value="HTH_26"/>
    <property type="match status" value="1"/>
</dbReference>
<evidence type="ECO:0000313" key="2">
    <source>
        <dbReference type="EMBL" id="MDT2797383.1"/>
    </source>
</evidence>
<dbReference type="RefSeq" id="WP_311898123.1">
    <property type="nucleotide sequence ID" value="NZ_JARQBI010000024.1"/>
</dbReference>
<comment type="caution">
    <text evidence="2">The sequence shown here is derived from an EMBL/GenBank/DDBJ whole genome shotgun (WGS) entry which is preliminary data.</text>
</comment>
<reference evidence="2" key="1">
    <citation type="submission" date="2023-03" db="EMBL/GenBank/DDBJ databases">
        <authorList>
            <person name="Shen W."/>
            <person name="Cai J."/>
        </authorList>
    </citation>
    <scope>NUCLEOTIDE SEQUENCE</scope>
    <source>
        <strain evidence="2">B245-2</strain>
    </source>
</reference>
<sequence>MWKKIELELRKREMSIYQLTKLMGVSMSVMYEFKKGNIKKPSFELMEKIADALNVSMDIFRKDEDDGINQNHNK</sequence>
<evidence type="ECO:0000259" key="1">
    <source>
        <dbReference type="PROSITE" id="PS50943"/>
    </source>
</evidence>
<proteinExistence type="predicted"/>
<dbReference type="PROSITE" id="PS50943">
    <property type="entry name" value="HTH_CROC1"/>
    <property type="match status" value="1"/>
</dbReference>
<name>A0AAW8TQP8_9ENTE</name>